<reference evidence="3" key="1">
    <citation type="submission" date="2023-07" db="EMBL/GenBank/DDBJ databases">
        <title>Whole genome shotgun sequence of Streptomyces achromogenes subsp. rubradiris NBRC 14000.</title>
        <authorList>
            <person name="Komaki H."/>
            <person name="Tamura T."/>
        </authorList>
    </citation>
    <scope>NUCLEOTIDE SEQUENCE [LARGE SCALE GENOMIC DNA]</scope>
    <source>
        <strain evidence="3">NBRC 14000</strain>
    </source>
</reference>
<name>A0ABQ3RLL4_STRRR</name>
<comment type="caution">
    <text evidence="2">The sequence shown here is derived from an EMBL/GenBank/DDBJ whole genome shotgun (WGS) entry which is preliminary data.</text>
</comment>
<dbReference type="EMBL" id="BNEA01000015">
    <property type="protein sequence ID" value="GHI56758.1"/>
    <property type="molecule type" value="Genomic_DNA"/>
</dbReference>
<evidence type="ECO:0000313" key="3">
    <source>
        <dbReference type="Proteomes" id="UP000646738"/>
    </source>
</evidence>
<gene>
    <name evidence="2" type="ORF">Srubr_66040</name>
</gene>
<organism evidence="2 3">
    <name type="scientific">Streptomyces rubradiris</name>
    <name type="common">Streptomyces achromogenes subsp. rubradiris</name>
    <dbReference type="NCBI Taxonomy" id="285531"/>
    <lineage>
        <taxon>Bacteria</taxon>
        <taxon>Bacillati</taxon>
        <taxon>Actinomycetota</taxon>
        <taxon>Actinomycetes</taxon>
        <taxon>Kitasatosporales</taxon>
        <taxon>Streptomycetaceae</taxon>
        <taxon>Streptomyces</taxon>
    </lineage>
</organism>
<sequence length="111" mass="11959">MSAATECARASRAHSSQRPPVLRPGTTARTAHSFPRTPAHPRTPPSGTAKATRFPHRSALPRPPPHTNTGPSADQRIPEHFQTRAISGEGKGCPPPPRQKPETLWITPQGL</sequence>
<feature type="region of interest" description="Disordered" evidence="1">
    <location>
        <begin position="1"/>
        <end position="111"/>
    </location>
</feature>
<evidence type="ECO:0000313" key="2">
    <source>
        <dbReference type="EMBL" id="GHI56758.1"/>
    </source>
</evidence>
<dbReference type="Proteomes" id="UP000646738">
    <property type="component" value="Unassembled WGS sequence"/>
</dbReference>
<evidence type="ECO:0000256" key="1">
    <source>
        <dbReference type="SAM" id="MobiDB-lite"/>
    </source>
</evidence>
<proteinExistence type="predicted"/>
<keyword evidence="3" id="KW-1185">Reference proteome</keyword>
<protein>
    <submittedName>
        <fullName evidence="2">Uncharacterized protein</fullName>
    </submittedName>
</protein>
<accession>A0ABQ3RLL4</accession>